<gene>
    <name evidence="8" type="ORF">KVT40_000720</name>
</gene>
<dbReference type="Proteomes" id="UP000809789">
    <property type="component" value="Unassembled WGS sequence"/>
</dbReference>
<evidence type="ECO:0000256" key="1">
    <source>
        <dbReference type="ARBA" id="ARBA00004123"/>
    </source>
</evidence>
<feature type="compositionally biased region" description="Basic and acidic residues" evidence="6">
    <location>
        <begin position="80"/>
        <end position="116"/>
    </location>
</feature>
<evidence type="ECO:0000256" key="5">
    <source>
        <dbReference type="ARBA" id="ARBA00023242"/>
    </source>
</evidence>
<evidence type="ECO:0000313" key="9">
    <source>
        <dbReference type="Proteomes" id="UP000809789"/>
    </source>
</evidence>
<feature type="compositionally biased region" description="Basic and acidic residues" evidence="6">
    <location>
        <begin position="318"/>
        <end position="331"/>
    </location>
</feature>
<comment type="subcellular location">
    <subcellularLocation>
        <location evidence="2">Cytoplasm</location>
    </subcellularLocation>
    <subcellularLocation>
        <location evidence="1">Nucleus</location>
    </subcellularLocation>
</comment>
<dbReference type="SUPFAM" id="SSF54928">
    <property type="entry name" value="RNA-binding domain, RBD"/>
    <property type="match status" value="1"/>
</dbReference>
<dbReference type="CDD" id="cd06257">
    <property type="entry name" value="DnaJ"/>
    <property type="match status" value="1"/>
</dbReference>
<dbReference type="Gene3D" id="3.30.70.330">
    <property type="match status" value="1"/>
</dbReference>
<name>A0A8K0LA53_9PEZI</name>
<dbReference type="GO" id="GO:0000390">
    <property type="term" value="P:spliceosomal complex disassembly"/>
    <property type="evidence" value="ECO:0007669"/>
    <property type="project" value="TreeGrafter"/>
</dbReference>
<dbReference type="PANTHER" id="PTHR44313">
    <property type="entry name" value="DNAJ HOMOLOG SUBFAMILY C MEMBER 17"/>
    <property type="match status" value="1"/>
</dbReference>
<feature type="region of interest" description="Disordered" evidence="6">
    <location>
        <begin position="69"/>
        <end position="134"/>
    </location>
</feature>
<keyword evidence="4" id="KW-0143">Chaperone</keyword>
<sequence length="467" mass="52012">MPSDDLESHARSTQDYYALLEIAEGATESEIRKAYRRTALKYHPDKNAGNAAAVDKFHLLSVANDVLSDPSAKAIYDSGRQARREKELREQAYGDERRRMKEDLERKERGGKRTREEDEEYENQQAELRRLQADGARRRYERQEKLRKEQEEALKAEEAEQMEIDEEPADVPEMERAVKVKWERDAEGQNIDKDSLAKMFERFGKVDMVVVLKDKTKTKKSSDAKRVLGTATVVFVSMASAHAAVEDSAALEFAPLDSVTWAKGEEPQVIKDLRNRSNGSPKPNTTRSNDDGSTGTAPSRPSKDDITRIRLRLAAQRRKAERDGDASHDTSSKSSPVSGNAGSSPQRTTRMDTTESTAGDPRKMPSLGSLKAGSITPQKLPVLSTPKPAHRRMAEMEAEDGGGGGGGGGLRKVPSFASFKAHMTPKNSSTNSPFASPALDQARREKAREEERKRLVEELRQQEAEDE</sequence>
<keyword evidence="5" id="KW-0539">Nucleus</keyword>
<dbReference type="GO" id="GO:0005737">
    <property type="term" value="C:cytoplasm"/>
    <property type="evidence" value="ECO:0007669"/>
    <property type="project" value="UniProtKB-SubCell"/>
</dbReference>
<evidence type="ECO:0000256" key="3">
    <source>
        <dbReference type="ARBA" id="ARBA00022490"/>
    </source>
</evidence>
<dbReference type="SUPFAM" id="SSF46565">
    <property type="entry name" value="Chaperone J-domain"/>
    <property type="match status" value="1"/>
</dbReference>
<dbReference type="PROSITE" id="PS00636">
    <property type="entry name" value="DNAJ_1"/>
    <property type="match status" value="1"/>
</dbReference>
<feature type="compositionally biased region" description="Gly residues" evidence="6">
    <location>
        <begin position="401"/>
        <end position="410"/>
    </location>
</feature>
<dbReference type="InterPro" id="IPR052094">
    <property type="entry name" value="Pre-mRNA-splicing_ERAD"/>
</dbReference>
<dbReference type="InterPro" id="IPR036869">
    <property type="entry name" value="J_dom_sf"/>
</dbReference>
<dbReference type="InterPro" id="IPR035979">
    <property type="entry name" value="RBD_domain_sf"/>
</dbReference>
<feature type="region of interest" description="Disordered" evidence="6">
    <location>
        <begin position="267"/>
        <end position="467"/>
    </location>
</feature>
<keyword evidence="3" id="KW-0963">Cytoplasm</keyword>
<keyword evidence="9" id="KW-1185">Reference proteome</keyword>
<dbReference type="GO" id="GO:0005681">
    <property type="term" value="C:spliceosomal complex"/>
    <property type="evidence" value="ECO:0007669"/>
    <property type="project" value="TreeGrafter"/>
</dbReference>
<evidence type="ECO:0000313" key="8">
    <source>
        <dbReference type="EMBL" id="KAG8631580.1"/>
    </source>
</evidence>
<evidence type="ECO:0000256" key="6">
    <source>
        <dbReference type="SAM" id="MobiDB-lite"/>
    </source>
</evidence>
<protein>
    <recommendedName>
        <fullName evidence="7">J domain-containing protein</fullName>
    </recommendedName>
</protein>
<dbReference type="PROSITE" id="PS50076">
    <property type="entry name" value="DNAJ_2"/>
    <property type="match status" value="1"/>
</dbReference>
<feature type="compositionally biased region" description="Basic and acidic residues" evidence="6">
    <location>
        <begin position="441"/>
        <end position="467"/>
    </location>
</feature>
<organism evidence="8 9">
    <name type="scientific">Elsinoe batatas</name>
    <dbReference type="NCBI Taxonomy" id="2601811"/>
    <lineage>
        <taxon>Eukaryota</taxon>
        <taxon>Fungi</taxon>
        <taxon>Dikarya</taxon>
        <taxon>Ascomycota</taxon>
        <taxon>Pezizomycotina</taxon>
        <taxon>Dothideomycetes</taxon>
        <taxon>Dothideomycetidae</taxon>
        <taxon>Myriangiales</taxon>
        <taxon>Elsinoaceae</taxon>
        <taxon>Elsinoe</taxon>
    </lineage>
</organism>
<evidence type="ECO:0000256" key="4">
    <source>
        <dbReference type="ARBA" id="ARBA00023186"/>
    </source>
</evidence>
<dbReference type="InterPro" id="IPR012677">
    <property type="entry name" value="Nucleotide-bd_a/b_plait_sf"/>
</dbReference>
<reference evidence="8" key="1">
    <citation type="submission" date="2021-07" db="EMBL/GenBank/DDBJ databases">
        <title>Elsinoe batatas strain:CRI-CJ2 Genome sequencing and assembly.</title>
        <authorList>
            <person name="Huang L."/>
        </authorList>
    </citation>
    <scope>NUCLEOTIDE SEQUENCE</scope>
    <source>
        <strain evidence="8">CRI-CJ2</strain>
    </source>
</reference>
<dbReference type="GO" id="GO:0003676">
    <property type="term" value="F:nucleic acid binding"/>
    <property type="evidence" value="ECO:0007669"/>
    <property type="project" value="InterPro"/>
</dbReference>
<feature type="domain" description="J" evidence="7">
    <location>
        <begin position="15"/>
        <end position="80"/>
    </location>
</feature>
<dbReference type="PRINTS" id="PR00625">
    <property type="entry name" value="JDOMAIN"/>
</dbReference>
<evidence type="ECO:0000256" key="2">
    <source>
        <dbReference type="ARBA" id="ARBA00004496"/>
    </source>
</evidence>
<dbReference type="Pfam" id="PF00226">
    <property type="entry name" value="DnaJ"/>
    <property type="match status" value="1"/>
</dbReference>
<dbReference type="InterPro" id="IPR018253">
    <property type="entry name" value="DnaJ_domain_CS"/>
</dbReference>
<accession>A0A8K0LA53</accession>
<dbReference type="Gene3D" id="1.10.287.110">
    <property type="entry name" value="DnaJ domain"/>
    <property type="match status" value="1"/>
</dbReference>
<feature type="compositionally biased region" description="Polar residues" evidence="6">
    <location>
        <begin position="332"/>
        <end position="348"/>
    </location>
</feature>
<feature type="compositionally biased region" description="Polar residues" evidence="6">
    <location>
        <begin position="425"/>
        <end position="434"/>
    </location>
</feature>
<comment type="caution">
    <text evidence="8">The sequence shown here is derived from an EMBL/GenBank/DDBJ whole genome shotgun (WGS) entry which is preliminary data.</text>
</comment>
<dbReference type="PANTHER" id="PTHR44313:SF1">
    <property type="entry name" value="DNAJ HOMOLOG SUBFAMILY C MEMBER 17"/>
    <property type="match status" value="1"/>
</dbReference>
<dbReference type="EMBL" id="JAESVG020000001">
    <property type="protein sequence ID" value="KAG8631580.1"/>
    <property type="molecule type" value="Genomic_DNA"/>
</dbReference>
<dbReference type="SMART" id="SM00271">
    <property type="entry name" value="DnaJ"/>
    <property type="match status" value="1"/>
</dbReference>
<proteinExistence type="predicted"/>
<dbReference type="AlphaFoldDB" id="A0A8K0LA53"/>
<dbReference type="OrthoDB" id="376357at2759"/>
<evidence type="ECO:0000259" key="7">
    <source>
        <dbReference type="PROSITE" id="PS50076"/>
    </source>
</evidence>
<dbReference type="InterPro" id="IPR001623">
    <property type="entry name" value="DnaJ_domain"/>
</dbReference>
<feature type="compositionally biased region" description="Polar residues" evidence="6">
    <location>
        <begin position="276"/>
        <end position="299"/>
    </location>
</feature>